<dbReference type="EMBL" id="CP000886">
    <property type="protein sequence ID" value="ABX70160.1"/>
    <property type="molecule type" value="Genomic_DNA"/>
</dbReference>
<proteinExistence type="predicted"/>
<accession>A0A6C6Z812</accession>
<dbReference type="AlphaFoldDB" id="A0A6C6Z812"/>
<dbReference type="Proteomes" id="UP000008556">
    <property type="component" value="Chromosome"/>
</dbReference>
<gene>
    <name evidence="1" type="ordered locus">SPAB_04856</name>
</gene>
<evidence type="ECO:0000313" key="1">
    <source>
        <dbReference type="EMBL" id="ABX70160.1"/>
    </source>
</evidence>
<protein>
    <submittedName>
        <fullName evidence="1">Uncharacterized protein</fullName>
    </submittedName>
</protein>
<sequence length="52" mass="6362">MNIMKNAEFPDDWLLGLRQVVRDPVLYELLKYCPLEIMQYRAFMRCRLSMFC</sequence>
<name>A0A6C6Z812_SALPB</name>
<organism evidence="1 2">
    <name type="scientific">Salmonella paratyphi B (strain ATCC BAA-1250 / SPB7)</name>
    <dbReference type="NCBI Taxonomy" id="1016998"/>
    <lineage>
        <taxon>Bacteria</taxon>
        <taxon>Pseudomonadati</taxon>
        <taxon>Pseudomonadota</taxon>
        <taxon>Gammaproteobacteria</taxon>
        <taxon>Enterobacterales</taxon>
        <taxon>Enterobacteriaceae</taxon>
        <taxon>Salmonella</taxon>
    </lineage>
</organism>
<dbReference type="KEGG" id="spq:SPAB_04856"/>
<reference evidence="1 2" key="1">
    <citation type="submission" date="2007-11" db="EMBL/GenBank/DDBJ databases">
        <authorList>
            <consortium name="The Salmonella enterica serovar Paratyphi B Genome Sequencing Project"/>
            <person name="McClelland M."/>
            <person name="Sanderson E.K."/>
            <person name="Porwollik S."/>
            <person name="Spieth J."/>
            <person name="Clifton W.S."/>
            <person name="Fulton R."/>
            <person name="Cordes M."/>
            <person name="Wollam A."/>
            <person name="Shah N."/>
            <person name="Pepin K."/>
            <person name="Bhonagiri V."/>
            <person name="Nash W."/>
            <person name="Johnson M."/>
            <person name="Thiruvilangam P."/>
            <person name="Wilson R."/>
        </authorList>
    </citation>
    <scope>NUCLEOTIDE SEQUENCE [LARGE SCALE GENOMIC DNA]</scope>
    <source>
        <strain evidence="2">ATCC BAA-1250 / SPB7</strain>
    </source>
</reference>
<evidence type="ECO:0000313" key="2">
    <source>
        <dbReference type="Proteomes" id="UP000008556"/>
    </source>
</evidence>